<proteinExistence type="predicted"/>
<dbReference type="EMBL" id="LXQA010848423">
    <property type="protein sequence ID" value="MCI73878.1"/>
    <property type="molecule type" value="Genomic_DNA"/>
</dbReference>
<feature type="non-terminal residue" evidence="1">
    <location>
        <position position="21"/>
    </location>
</feature>
<evidence type="ECO:0000313" key="2">
    <source>
        <dbReference type="Proteomes" id="UP000265520"/>
    </source>
</evidence>
<dbReference type="Proteomes" id="UP000265520">
    <property type="component" value="Unassembled WGS sequence"/>
</dbReference>
<evidence type="ECO:0000313" key="1">
    <source>
        <dbReference type="EMBL" id="MCI73878.1"/>
    </source>
</evidence>
<organism evidence="1 2">
    <name type="scientific">Trifolium medium</name>
    <dbReference type="NCBI Taxonomy" id="97028"/>
    <lineage>
        <taxon>Eukaryota</taxon>
        <taxon>Viridiplantae</taxon>
        <taxon>Streptophyta</taxon>
        <taxon>Embryophyta</taxon>
        <taxon>Tracheophyta</taxon>
        <taxon>Spermatophyta</taxon>
        <taxon>Magnoliopsida</taxon>
        <taxon>eudicotyledons</taxon>
        <taxon>Gunneridae</taxon>
        <taxon>Pentapetalae</taxon>
        <taxon>rosids</taxon>
        <taxon>fabids</taxon>
        <taxon>Fabales</taxon>
        <taxon>Fabaceae</taxon>
        <taxon>Papilionoideae</taxon>
        <taxon>50 kb inversion clade</taxon>
        <taxon>NPAAA clade</taxon>
        <taxon>Hologalegina</taxon>
        <taxon>IRL clade</taxon>
        <taxon>Trifolieae</taxon>
        <taxon>Trifolium</taxon>
    </lineage>
</organism>
<reference evidence="1 2" key="1">
    <citation type="journal article" date="2018" name="Front. Plant Sci.">
        <title>Red Clover (Trifolium pratense) and Zigzag Clover (T. medium) - A Picture of Genomic Similarities and Differences.</title>
        <authorList>
            <person name="Dluhosova J."/>
            <person name="Istvanek J."/>
            <person name="Nedelnik J."/>
            <person name="Repkova J."/>
        </authorList>
    </citation>
    <scope>NUCLEOTIDE SEQUENCE [LARGE SCALE GENOMIC DNA]</scope>
    <source>
        <strain evidence="2">cv. 10/8</strain>
        <tissue evidence="1">Leaf</tissue>
    </source>
</reference>
<sequence length="21" mass="2540">MMRSRTPFTSVSFMAENFMIR</sequence>
<name>A0A392ULW6_9FABA</name>
<dbReference type="AlphaFoldDB" id="A0A392ULW6"/>
<protein>
    <submittedName>
        <fullName evidence="1">Uncharacterized protein</fullName>
    </submittedName>
</protein>
<comment type="caution">
    <text evidence="1">The sequence shown here is derived from an EMBL/GenBank/DDBJ whole genome shotgun (WGS) entry which is preliminary data.</text>
</comment>
<accession>A0A392ULW6</accession>
<keyword evidence="2" id="KW-1185">Reference proteome</keyword>